<evidence type="ECO:0000313" key="2">
    <source>
        <dbReference type="Proteomes" id="UP000004291"/>
    </source>
</evidence>
<keyword evidence="1" id="KW-0449">Lipoprotein</keyword>
<dbReference type="Pfam" id="PF10054">
    <property type="entry name" value="DUF2291"/>
    <property type="match status" value="1"/>
</dbReference>
<accession>A9CVE7</accession>
<dbReference type="RefSeq" id="WP_007199596.1">
    <property type="nucleotide sequence ID" value="NZ_CM002917.1"/>
</dbReference>
<dbReference type="EMBL" id="ABIA03000001">
    <property type="protein sequence ID" value="EDQ35365.1"/>
    <property type="molecule type" value="Genomic_DNA"/>
</dbReference>
<dbReference type="PIRSF" id="PIRSF033535">
    <property type="entry name" value="UCP033535_plp"/>
    <property type="match status" value="1"/>
</dbReference>
<dbReference type="InterPro" id="IPR014582">
    <property type="entry name" value="UCP033535_lipo"/>
</dbReference>
<reference evidence="1 2" key="2">
    <citation type="submission" date="2012-06" db="EMBL/GenBank/DDBJ databases">
        <authorList>
            <person name="Fiebig A."/>
        </authorList>
    </citation>
    <scope>NUCLEOTIDE SEQUENCE [LARGE SCALE GENOMIC DNA]</scope>
    <source>
        <strain evidence="1 2">DFL-43</strain>
    </source>
</reference>
<dbReference type="SUPFAM" id="SSF141318">
    <property type="entry name" value="TM0957-like"/>
    <property type="match status" value="1"/>
</dbReference>
<dbReference type="eggNOG" id="COG5618">
    <property type="taxonomic scope" value="Bacteria"/>
</dbReference>
<dbReference type="STRING" id="411684.HPDFL43_19262"/>
<evidence type="ECO:0000313" key="1">
    <source>
        <dbReference type="EMBL" id="EDQ35365.1"/>
    </source>
</evidence>
<gene>
    <name evidence="1" type="ORF">HPDFL43_19262</name>
</gene>
<dbReference type="AlphaFoldDB" id="A9CVE7"/>
<dbReference type="InterPro" id="IPR036215">
    <property type="entry name" value="TM0957-like_sf"/>
</dbReference>
<name>A9CVE7_HOEPD</name>
<reference evidence="1 2" key="1">
    <citation type="submission" date="2007-10" db="EMBL/GenBank/DDBJ databases">
        <authorList>
            <person name="Wagner-Dobler I."/>
            <person name="Ferriera S."/>
            <person name="Johnson J."/>
            <person name="Kravitz S."/>
            <person name="Beeson K."/>
            <person name="Sutton G."/>
            <person name="Rogers Y.-H."/>
            <person name="Friedman R."/>
            <person name="Frazier M."/>
            <person name="Venter J.C."/>
        </authorList>
    </citation>
    <scope>NUCLEOTIDE SEQUENCE [LARGE SCALE GENOMIC DNA]</scope>
    <source>
        <strain evidence="1 2">DFL-43</strain>
    </source>
</reference>
<organism evidence="1 2">
    <name type="scientific">Hoeflea phototrophica (strain DSM 17068 / NCIMB 14078 / DFL-43)</name>
    <dbReference type="NCBI Taxonomy" id="411684"/>
    <lineage>
        <taxon>Bacteria</taxon>
        <taxon>Pseudomonadati</taxon>
        <taxon>Pseudomonadota</taxon>
        <taxon>Alphaproteobacteria</taxon>
        <taxon>Hyphomicrobiales</taxon>
        <taxon>Rhizobiaceae</taxon>
        <taxon>Hoeflea</taxon>
    </lineage>
</organism>
<comment type="caution">
    <text evidence="1">The sequence shown here is derived from an EMBL/GenBank/DDBJ whole genome shotgun (WGS) entry which is preliminary data.</text>
</comment>
<dbReference type="HOGENOM" id="CLU_076022_1_0_5"/>
<dbReference type="Proteomes" id="UP000004291">
    <property type="component" value="Chromosome"/>
</dbReference>
<dbReference type="OrthoDB" id="156515at2"/>
<protein>
    <submittedName>
        <fullName evidence="1">Putative periplasmic lipoprotein</fullName>
    </submittedName>
</protein>
<proteinExistence type="predicted"/>
<sequence length="213" mass="22451">MKQAIPVILILCLAALPGCKIIHESEKTEVVSVGPEGDAARNQARLEETFDSQLLPLITTGPLDVAGLRAALASDGLEAAGSAHGNQGSGRGAAWNFPVQGDGIIVAAKLDTSARTVSVDVDKDGVGDVTVQLGPVIRGTALRDVAPFYNFDDFRDQIEFAKLARAINDRIKPLLKVPDGDLVGMTMSFVGVTPLKSPQETMVVTPVEMSFAK</sequence>
<keyword evidence="2" id="KW-1185">Reference proteome</keyword>